<dbReference type="eggNOG" id="ENOG50325EI">
    <property type="taxonomic scope" value="Bacteria"/>
</dbReference>
<accession>B8D0L7</accession>
<keyword evidence="1" id="KW-1133">Transmembrane helix</keyword>
<dbReference type="AlphaFoldDB" id="B8D0L7"/>
<keyword evidence="3" id="KW-1185">Reference proteome</keyword>
<name>B8D0L7_HALOH</name>
<organism evidence="2 3">
    <name type="scientific">Halothermothrix orenii (strain H 168 / OCM 544 / DSM 9562)</name>
    <dbReference type="NCBI Taxonomy" id="373903"/>
    <lineage>
        <taxon>Bacteria</taxon>
        <taxon>Bacillati</taxon>
        <taxon>Bacillota</taxon>
        <taxon>Clostridia</taxon>
        <taxon>Halanaerobiales</taxon>
        <taxon>Halothermotrichaceae</taxon>
        <taxon>Halothermothrix</taxon>
    </lineage>
</organism>
<evidence type="ECO:0000313" key="3">
    <source>
        <dbReference type="Proteomes" id="UP000000719"/>
    </source>
</evidence>
<proteinExistence type="predicted"/>
<dbReference type="EMBL" id="CP001098">
    <property type="protein sequence ID" value="ACL70953.1"/>
    <property type="molecule type" value="Genomic_DNA"/>
</dbReference>
<feature type="transmembrane region" description="Helical" evidence="1">
    <location>
        <begin position="6"/>
        <end position="25"/>
    </location>
</feature>
<protein>
    <submittedName>
        <fullName evidence="2">Uncharacterized protein</fullName>
    </submittedName>
</protein>
<sequence length="126" mass="14819">MKIAYGVFIIISLIIILSVGSYYIISYYSEKITQDLDRLNNYILQEKWGKAQNLMDNLNKTYNRGELFFTVFINHEEFKDLKTIIARLSSLVKLEDKKEILPEITVARELVRSIPEQEILNIKNIF</sequence>
<dbReference type="Pfam" id="PF14276">
    <property type="entry name" value="DUF4363"/>
    <property type="match status" value="1"/>
</dbReference>
<dbReference type="Proteomes" id="UP000000719">
    <property type="component" value="Chromosome"/>
</dbReference>
<keyword evidence="1" id="KW-0812">Transmembrane</keyword>
<gene>
    <name evidence="2" type="ordered locus">Hore_22080</name>
</gene>
<evidence type="ECO:0000313" key="2">
    <source>
        <dbReference type="EMBL" id="ACL70953.1"/>
    </source>
</evidence>
<dbReference type="KEGG" id="hor:Hore_22080"/>
<evidence type="ECO:0000256" key="1">
    <source>
        <dbReference type="SAM" id="Phobius"/>
    </source>
</evidence>
<dbReference type="RefSeq" id="WP_015923922.1">
    <property type="nucleotide sequence ID" value="NC_011899.1"/>
</dbReference>
<dbReference type="OrthoDB" id="3034917at2"/>
<dbReference type="HOGENOM" id="CLU_156635_2_1_9"/>
<dbReference type="InterPro" id="IPR025373">
    <property type="entry name" value="DUF4363"/>
</dbReference>
<reference evidence="2 3" key="1">
    <citation type="journal article" date="2009" name="PLoS ONE">
        <title>Genome analysis of the anaerobic thermohalophilic bacterium Halothermothrix orenii.</title>
        <authorList>
            <person name="Mavromatis K."/>
            <person name="Ivanova N."/>
            <person name="Anderson I."/>
            <person name="Lykidis A."/>
            <person name="Hooper S.D."/>
            <person name="Sun H."/>
            <person name="Kunin V."/>
            <person name="Lapidus A."/>
            <person name="Hugenholtz P."/>
            <person name="Patel B."/>
            <person name="Kyrpides N.C."/>
        </authorList>
    </citation>
    <scope>NUCLEOTIDE SEQUENCE [LARGE SCALE GENOMIC DNA]</scope>
    <source>
        <strain evidence="3">H 168 / OCM 544 / DSM 9562</strain>
    </source>
</reference>
<keyword evidence="1" id="KW-0472">Membrane</keyword>